<accession>A0ABQ9HVM3</accession>
<sequence>MLPLCAGALSPDVLLPQSTAPSVATAEKVPYIKNENICEEEVAILLSSDSGTRFYARRQLVLSRHLRRCSLVQKERRGGGKLKLQKELHLARAEKARKVLKDDNKGISEDTHDLLSCVQKHLHENTAPYKRIIMFSYSCTGQNRNIKMSLTMLKHAQDPKMSVNVIDLNFFVSGHSFFRMIQNSASLKKESQTAEHCVREDWLNVIRTAKHKKPKFKVIPMHRIEFLSTGALEKAECNRKKRRWKFAQLVTDALAMFRKRFPFFNQIDLRKHGPGRNVQSLTSVEPVPLYPSRRPISEAKKNDMTALLPYIPPVHHKYFKSLPVSSNTKSQMVSQDAETGNEMTACLSDSHADWCCAASTTALPPSTREVSACGRTRTDNCTASRDGSRTSDGRSPAGWAGALIYAAGVPTQTIVSNRHLERGLRLTGYCMLRKVIYWLGCRLASVSPDADTCGWGSRHKRPFHLCIRKHMAPLHGAIRAKFASFLGIRLNFTVLRVLEQASFLHWLLHKCEATPFMTELRVSRAYICDVFIYWRSLTQVVSDKVWSNYCGHATAATSPRCVITLDQPPTFNLLGTRARRHSRRVLEDDA</sequence>
<gene>
    <name evidence="1" type="ORF">PR048_007923</name>
</gene>
<proteinExistence type="predicted"/>
<protein>
    <submittedName>
        <fullName evidence="1">Uncharacterized protein</fullName>
    </submittedName>
</protein>
<keyword evidence="2" id="KW-1185">Reference proteome</keyword>
<organism evidence="1 2">
    <name type="scientific">Dryococelus australis</name>
    <dbReference type="NCBI Taxonomy" id="614101"/>
    <lineage>
        <taxon>Eukaryota</taxon>
        <taxon>Metazoa</taxon>
        <taxon>Ecdysozoa</taxon>
        <taxon>Arthropoda</taxon>
        <taxon>Hexapoda</taxon>
        <taxon>Insecta</taxon>
        <taxon>Pterygota</taxon>
        <taxon>Neoptera</taxon>
        <taxon>Polyneoptera</taxon>
        <taxon>Phasmatodea</taxon>
        <taxon>Verophasmatodea</taxon>
        <taxon>Anareolatae</taxon>
        <taxon>Phasmatidae</taxon>
        <taxon>Eurycanthinae</taxon>
        <taxon>Dryococelus</taxon>
    </lineage>
</organism>
<evidence type="ECO:0000313" key="2">
    <source>
        <dbReference type="Proteomes" id="UP001159363"/>
    </source>
</evidence>
<comment type="caution">
    <text evidence="1">The sequence shown here is derived from an EMBL/GenBank/DDBJ whole genome shotgun (WGS) entry which is preliminary data.</text>
</comment>
<name>A0ABQ9HVM3_9NEOP</name>
<reference evidence="1 2" key="1">
    <citation type="submission" date="2023-02" db="EMBL/GenBank/DDBJ databases">
        <title>LHISI_Scaffold_Assembly.</title>
        <authorList>
            <person name="Stuart O.P."/>
            <person name="Cleave R."/>
            <person name="Magrath M.J.L."/>
            <person name="Mikheyev A.S."/>
        </authorList>
    </citation>
    <scope>NUCLEOTIDE SEQUENCE [LARGE SCALE GENOMIC DNA]</scope>
    <source>
        <strain evidence="1">Daus_M_001</strain>
        <tissue evidence="1">Leg muscle</tissue>
    </source>
</reference>
<dbReference type="Proteomes" id="UP001159363">
    <property type="component" value="Chromosome 3"/>
</dbReference>
<dbReference type="EMBL" id="JARBHB010000003">
    <property type="protein sequence ID" value="KAJ8888433.1"/>
    <property type="molecule type" value="Genomic_DNA"/>
</dbReference>
<evidence type="ECO:0000313" key="1">
    <source>
        <dbReference type="EMBL" id="KAJ8888433.1"/>
    </source>
</evidence>